<dbReference type="RefSeq" id="WP_013019164.1">
    <property type="nucleotide sequence ID" value="NC_013947.1"/>
</dbReference>
<dbReference type="eggNOG" id="COG0583">
    <property type="taxonomic scope" value="Bacteria"/>
</dbReference>
<proteinExistence type="inferred from homology"/>
<evidence type="ECO:0000259" key="5">
    <source>
        <dbReference type="PROSITE" id="PS50931"/>
    </source>
</evidence>
<evidence type="ECO:0000256" key="1">
    <source>
        <dbReference type="ARBA" id="ARBA00009437"/>
    </source>
</evidence>
<dbReference type="EMBL" id="CP001778">
    <property type="protein sequence ID" value="ADD43593.1"/>
    <property type="molecule type" value="Genomic_DNA"/>
</dbReference>
<dbReference type="Gene3D" id="3.40.190.10">
    <property type="entry name" value="Periplasmic binding protein-like II"/>
    <property type="match status" value="2"/>
</dbReference>
<dbReference type="PROSITE" id="PS50931">
    <property type="entry name" value="HTH_LYSR"/>
    <property type="match status" value="1"/>
</dbReference>
<dbReference type="SUPFAM" id="SSF46785">
    <property type="entry name" value="Winged helix' DNA-binding domain"/>
    <property type="match status" value="1"/>
</dbReference>
<dbReference type="PANTHER" id="PTHR30346:SF29">
    <property type="entry name" value="LYSR SUBSTRATE-BINDING"/>
    <property type="match status" value="1"/>
</dbReference>
<dbReference type="HOGENOM" id="CLU_039613_6_0_11"/>
<keyword evidence="4" id="KW-0804">Transcription</keyword>
<dbReference type="InterPro" id="IPR036390">
    <property type="entry name" value="WH_DNA-bd_sf"/>
</dbReference>
<dbReference type="KEGG" id="sna:Snas_3940"/>
<dbReference type="InterPro" id="IPR005119">
    <property type="entry name" value="LysR_subst-bd"/>
</dbReference>
<dbReference type="PRINTS" id="PR00039">
    <property type="entry name" value="HTHLYSR"/>
</dbReference>
<dbReference type="OrthoDB" id="79118at2"/>
<evidence type="ECO:0000256" key="2">
    <source>
        <dbReference type="ARBA" id="ARBA00023015"/>
    </source>
</evidence>
<keyword evidence="7" id="KW-1185">Reference proteome</keyword>
<comment type="similarity">
    <text evidence="1">Belongs to the LysR transcriptional regulatory family.</text>
</comment>
<dbReference type="CDD" id="cd08423">
    <property type="entry name" value="PBP2_LTTR_like_6"/>
    <property type="match status" value="1"/>
</dbReference>
<protein>
    <submittedName>
        <fullName evidence="6">Transcriptional regulator, LysR family</fullName>
    </submittedName>
</protein>
<dbReference type="STRING" id="446470.Snas_3940"/>
<evidence type="ECO:0000313" key="6">
    <source>
        <dbReference type="EMBL" id="ADD43593.1"/>
    </source>
</evidence>
<feature type="domain" description="HTH lysR-type" evidence="5">
    <location>
        <begin position="1"/>
        <end position="58"/>
    </location>
</feature>
<dbReference type="FunFam" id="1.10.10.10:FF:000001">
    <property type="entry name" value="LysR family transcriptional regulator"/>
    <property type="match status" value="1"/>
</dbReference>
<dbReference type="Pfam" id="PF00126">
    <property type="entry name" value="HTH_1"/>
    <property type="match status" value="1"/>
</dbReference>
<reference evidence="6 7" key="1">
    <citation type="journal article" date="2009" name="Stand. Genomic Sci.">
        <title>Complete genome sequence of Stackebrandtia nassauensis type strain (LLR-40K-21).</title>
        <authorList>
            <person name="Munk C."/>
            <person name="Lapidus A."/>
            <person name="Copeland A."/>
            <person name="Jando M."/>
            <person name="Mayilraj S."/>
            <person name="Glavina Del Rio T."/>
            <person name="Nolan M."/>
            <person name="Chen F."/>
            <person name="Lucas S."/>
            <person name="Tice H."/>
            <person name="Cheng J.F."/>
            <person name="Han C."/>
            <person name="Detter J.C."/>
            <person name="Bruce D."/>
            <person name="Goodwin L."/>
            <person name="Chain P."/>
            <person name="Pitluck S."/>
            <person name="Goker M."/>
            <person name="Ovchinikova G."/>
            <person name="Pati A."/>
            <person name="Ivanova N."/>
            <person name="Mavromatis K."/>
            <person name="Chen A."/>
            <person name="Palaniappan K."/>
            <person name="Land M."/>
            <person name="Hauser L."/>
            <person name="Chang Y.J."/>
            <person name="Jeffries C.D."/>
            <person name="Bristow J."/>
            <person name="Eisen J.A."/>
            <person name="Markowitz V."/>
            <person name="Hugenholtz P."/>
            <person name="Kyrpides N.C."/>
            <person name="Klenk H.P."/>
        </authorList>
    </citation>
    <scope>NUCLEOTIDE SEQUENCE [LARGE SCALE GENOMIC DNA]</scope>
    <source>
        <strain evidence="7">DSM 44728 / CIP 108903 / NRRL B-16338 / NBRC 102104 / LLR-40K-21</strain>
    </source>
</reference>
<dbReference type="InterPro" id="IPR036388">
    <property type="entry name" value="WH-like_DNA-bd_sf"/>
</dbReference>
<dbReference type="AlphaFoldDB" id="D3PZQ6"/>
<keyword evidence="2" id="KW-0805">Transcription regulation</keyword>
<keyword evidence="3" id="KW-0238">DNA-binding</keyword>
<accession>D3PZQ6</accession>
<evidence type="ECO:0000256" key="4">
    <source>
        <dbReference type="ARBA" id="ARBA00023163"/>
    </source>
</evidence>
<evidence type="ECO:0000313" key="7">
    <source>
        <dbReference type="Proteomes" id="UP000000844"/>
    </source>
</evidence>
<dbReference type="Pfam" id="PF03466">
    <property type="entry name" value="LysR_substrate"/>
    <property type="match status" value="1"/>
</dbReference>
<dbReference type="Gene3D" id="1.10.10.10">
    <property type="entry name" value="Winged helix-like DNA-binding domain superfamily/Winged helix DNA-binding domain"/>
    <property type="match status" value="1"/>
</dbReference>
<dbReference type="GO" id="GO:0032993">
    <property type="term" value="C:protein-DNA complex"/>
    <property type="evidence" value="ECO:0007669"/>
    <property type="project" value="TreeGrafter"/>
</dbReference>
<evidence type="ECO:0000256" key="3">
    <source>
        <dbReference type="ARBA" id="ARBA00023125"/>
    </source>
</evidence>
<dbReference type="SUPFAM" id="SSF53850">
    <property type="entry name" value="Periplasmic binding protein-like II"/>
    <property type="match status" value="1"/>
</dbReference>
<sequence length="310" mass="33308">METAWLEVFRAIARTGSFTAAAKDLGYTQSAISRHVAALESEMDAVLFHRLARGVRLTEPGRFLLGHAEAVLARLNEAKKDIGDVRRLAAGRVRVGSFATVGVTLVPQAIARFTAAHPDVTVTHLDDLTRQLAPRVARDELDVAVLNGYPPQIAALPPLSLRKLCDEPMSVALPAGHRLADRRRVRLTELADENWIAGNPTPEDTLISAALRQGFAPRIAYVAREWTAKQGFVAAGLGVTLIPALAAASIRPDIALVPVDSATTPVRGIYAATAPEIEPAPAVRAFVDVLCAQAERLVKELNIQIPGNRN</sequence>
<dbReference type="Proteomes" id="UP000000844">
    <property type="component" value="Chromosome"/>
</dbReference>
<organism evidence="6 7">
    <name type="scientific">Stackebrandtia nassauensis (strain DSM 44728 / CIP 108903 / NRRL B-16338 / NBRC 102104 / LLR-40K-21)</name>
    <dbReference type="NCBI Taxonomy" id="446470"/>
    <lineage>
        <taxon>Bacteria</taxon>
        <taxon>Bacillati</taxon>
        <taxon>Actinomycetota</taxon>
        <taxon>Actinomycetes</taxon>
        <taxon>Glycomycetales</taxon>
        <taxon>Glycomycetaceae</taxon>
        <taxon>Stackebrandtia</taxon>
    </lineage>
</organism>
<dbReference type="PANTHER" id="PTHR30346">
    <property type="entry name" value="TRANSCRIPTIONAL DUAL REGULATOR HCAR-RELATED"/>
    <property type="match status" value="1"/>
</dbReference>
<gene>
    <name evidence="6" type="ordered locus">Snas_3940</name>
</gene>
<name>D3PZQ6_STANL</name>
<dbReference type="GO" id="GO:0003677">
    <property type="term" value="F:DNA binding"/>
    <property type="evidence" value="ECO:0007669"/>
    <property type="project" value="UniProtKB-KW"/>
</dbReference>
<dbReference type="InterPro" id="IPR000847">
    <property type="entry name" value="LysR_HTH_N"/>
</dbReference>
<dbReference type="GO" id="GO:0003700">
    <property type="term" value="F:DNA-binding transcription factor activity"/>
    <property type="evidence" value="ECO:0007669"/>
    <property type="project" value="InterPro"/>
</dbReference>